<keyword evidence="2" id="KW-0503">Monooxygenase</keyword>
<dbReference type="PANTHER" id="PTHR13789:SF309">
    <property type="entry name" value="PUTATIVE (AFU_ORTHOLOGUE AFUA_6G14510)-RELATED"/>
    <property type="match status" value="1"/>
</dbReference>
<dbReference type="InterPro" id="IPR002938">
    <property type="entry name" value="FAD-bd"/>
</dbReference>
<dbReference type="GO" id="GO:0071949">
    <property type="term" value="F:FAD binding"/>
    <property type="evidence" value="ECO:0007669"/>
    <property type="project" value="InterPro"/>
</dbReference>
<sequence>MRIGVIGSGIGGLCAAVGLQRAGAEVVVFEQATDLRPGGSGLTVFANGIRALDAVGVGERFRSLTSAKAGQLRGGQRRPDGSWLTTVPTNAVSELRVIDRAELHAMLVSSLTAGTLLAGVRAVSAQPDGVVVLHGSDGLERTDQFDLVIAADGLRSTARRTWPGDPGIRYAGYSTWRGITQDPVDLGGEAGETLGVGCRFGMAPLADGRVYWFAVATMPAEQAFDDEVAEIRRLFGDWHHPIPELVDATSPVHIHRLPINEIAGRLDSFHRGRLVLLGDAAHGMTPNLGQGGGQAMEDAATLTVLLAPLVRSPAPDTAQLEAALTRYDALRRPRTQLIAQRSRAMGQLAHVRGRAASRLRDLLLRSTPQRTLRRHLAQIQTWEPPKTPAIGARPKS</sequence>
<dbReference type="SUPFAM" id="SSF51905">
    <property type="entry name" value="FAD/NAD(P)-binding domain"/>
    <property type="match status" value="1"/>
</dbReference>
<evidence type="ECO:0000313" key="4">
    <source>
        <dbReference type="EMBL" id="RVW03922.1"/>
    </source>
</evidence>
<evidence type="ECO:0000313" key="5">
    <source>
        <dbReference type="Proteomes" id="UP000283479"/>
    </source>
</evidence>
<dbReference type="Proteomes" id="UP000283479">
    <property type="component" value="Unassembled WGS sequence"/>
</dbReference>
<dbReference type="Pfam" id="PF01494">
    <property type="entry name" value="FAD_binding_3"/>
    <property type="match status" value="1"/>
</dbReference>
<reference evidence="4 5" key="1">
    <citation type="submission" date="2018-11" db="EMBL/GenBank/DDBJ databases">
        <title>Rhodococcus spongicola sp. nov. and Rhodococcus xishaensis sp. nov. from marine sponges.</title>
        <authorList>
            <person name="Li L."/>
            <person name="Lin H.W."/>
        </authorList>
    </citation>
    <scope>NUCLEOTIDE SEQUENCE [LARGE SCALE GENOMIC DNA]</scope>
    <source>
        <strain evidence="4 5">LHW51113</strain>
    </source>
</reference>
<evidence type="ECO:0000256" key="2">
    <source>
        <dbReference type="ARBA" id="ARBA00023033"/>
    </source>
</evidence>
<evidence type="ECO:0000256" key="1">
    <source>
        <dbReference type="ARBA" id="ARBA00023002"/>
    </source>
</evidence>
<protein>
    <submittedName>
        <fullName evidence="4">FAD-binding protein</fullName>
    </submittedName>
</protein>
<proteinExistence type="predicted"/>
<dbReference type="PRINTS" id="PR00420">
    <property type="entry name" value="RNGMNOXGNASE"/>
</dbReference>
<keyword evidence="5" id="KW-1185">Reference proteome</keyword>
<dbReference type="InterPro" id="IPR050493">
    <property type="entry name" value="FAD-dep_Monooxygenase_BioMet"/>
</dbReference>
<gene>
    <name evidence="4" type="ORF">EGT50_05295</name>
</gene>
<dbReference type="RefSeq" id="WP_127951543.1">
    <property type="nucleotide sequence ID" value="NZ_RKLO01000002.1"/>
</dbReference>
<accession>A0A438AZ36</accession>
<dbReference type="OrthoDB" id="4568714at2"/>
<dbReference type="AlphaFoldDB" id="A0A438AZ36"/>
<dbReference type="InterPro" id="IPR036188">
    <property type="entry name" value="FAD/NAD-bd_sf"/>
</dbReference>
<organism evidence="4 5">
    <name type="scientific">Rhodococcus xishaensis</name>
    <dbReference type="NCBI Taxonomy" id="2487364"/>
    <lineage>
        <taxon>Bacteria</taxon>
        <taxon>Bacillati</taxon>
        <taxon>Actinomycetota</taxon>
        <taxon>Actinomycetes</taxon>
        <taxon>Mycobacteriales</taxon>
        <taxon>Nocardiaceae</taxon>
        <taxon>Rhodococcus</taxon>
    </lineage>
</organism>
<dbReference type="PANTHER" id="PTHR13789">
    <property type="entry name" value="MONOOXYGENASE"/>
    <property type="match status" value="1"/>
</dbReference>
<dbReference type="Gene3D" id="3.50.50.60">
    <property type="entry name" value="FAD/NAD(P)-binding domain"/>
    <property type="match status" value="1"/>
</dbReference>
<keyword evidence="1" id="KW-0560">Oxidoreductase</keyword>
<comment type="caution">
    <text evidence="4">The sequence shown here is derived from an EMBL/GenBank/DDBJ whole genome shotgun (WGS) entry which is preliminary data.</text>
</comment>
<dbReference type="GO" id="GO:0004497">
    <property type="term" value="F:monooxygenase activity"/>
    <property type="evidence" value="ECO:0007669"/>
    <property type="project" value="UniProtKB-KW"/>
</dbReference>
<evidence type="ECO:0000259" key="3">
    <source>
        <dbReference type="Pfam" id="PF01494"/>
    </source>
</evidence>
<name>A0A438AZ36_9NOCA</name>
<feature type="domain" description="FAD-binding" evidence="3">
    <location>
        <begin position="3"/>
        <end position="341"/>
    </location>
</feature>
<dbReference type="EMBL" id="RKLO01000002">
    <property type="protein sequence ID" value="RVW03922.1"/>
    <property type="molecule type" value="Genomic_DNA"/>
</dbReference>